<protein>
    <recommendedName>
        <fullName evidence="1">HNH nuclease domain-containing protein</fullName>
    </recommendedName>
</protein>
<keyword evidence="3" id="KW-1185">Reference proteome</keyword>
<gene>
    <name evidence="2" type="ORF">CFK40_09915</name>
</gene>
<dbReference type="KEGG" id="vne:CFK40_09915"/>
<dbReference type="RefSeq" id="WP_089532155.1">
    <property type="nucleotide sequence ID" value="NZ_CP022437.1"/>
</dbReference>
<evidence type="ECO:0000313" key="2">
    <source>
        <dbReference type="EMBL" id="ASN05305.1"/>
    </source>
</evidence>
<dbReference type="InterPro" id="IPR003615">
    <property type="entry name" value="HNH_nuc"/>
</dbReference>
<dbReference type="InterPro" id="IPR052892">
    <property type="entry name" value="NA-targeting_endonuclease"/>
</dbReference>
<dbReference type="EMBL" id="CP022437">
    <property type="protein sequence ID" value="ASN05305.1"/>
    <property type="molecule type" value="Genomic_DNA"/>
</dbReference>
<dbReference type="SMART" id="SM00507">
    <property type="entry name" value="HNHc"/>
    <property type="match status" value="1"/>
</dbReference>
<sequence>MKQKYISPNVLLCNYGTTLVYKIVCLKCDKDFFPLYEFEKGSKNKKELFCDDCQIETKELNFYINPEIHYSSFPNRCNVIGFKSAIPSTGYRRKTFESVYKRDDYTCRYCDYDPLNDRRIISMCCDHIIPLSFGGSNHNKNLVTACEECNLMVSDKVFDSFEEKKFFILNKRQMKGLPIGSEAFSFMEDFQ</sequence>
<dbReference type="Gene3D" id="1.10.30.50">
    <property type="match status" value="1"/>
</dbReference>
<name>A0A221MCD6_9BACI</name>
<accession>A0A221MCD6</accession>
<evidence type="ECO:0000313" key="3">
    <source>
        <dbReference type="Proteomes" id="UP000204391"/>
    </source>
</evidence>
<dbReference type="PANTHER" id="PTHR33877">
    <property type="entry name" value="SLL1193 PROTEIN"/>
    <property type="match status" value="1"/>
</dbReference>
<dbReference type="PANTHER" id="PTHR33877:SF2">
    <property type="entry name" value="OS07G0170200 PROTEIN"/>
    <property type="match status" value="1"/>
</dbReference>
<evidence type="ECO:0000259" key="1">
    <source>
        <dbReference type="SMART" id="SM00507"/>
    </source>
</evidence>
<reference evidence="2 3" key="1">
    <citation type="journal article" date="2003" name="Int. J. Syst. Evol. Microbiol.">
        <title>Virgibacillus carmonensis sp. nov., Virgibacillus necropolis sp. nov. and Virgibacillus picturae sp. nov., three novel species isolated from deteriorated mural paintings, transfer of the species of the genus salibacillus to Virgibacillus, as Virgibacillus marismortui comb. nov. and Virgibacillus salexigens comb. nov., and emended description of the genus Virgibacillus.</title>
        <authorList>
            <person name="Heyrman J."/>
            <person name="Logan N.A."/>
            <person name="Busse H.J."/>
            <person name="Balcaen A."/>
            <person name="Lebbe L."/>
            <person name="Rodriguez-Diaz M."/>
            <person name="Swings J."/>
            <person name="De Vos P."/>
        </authorList>
    </citation>
    <scope>NUCLEOTIDE SEQUENCE [LARGE SCALE GENOMIC DNA]</scope>
    <source>
        <strain evidence="2 3">LMG 19488</strain>
    </source>
</reference>
<dbReference type="AlphaFoldDB" id="A0A221MCD6"/>
<proteinExistence type="predicted"/>
<organism evidence="2 3">
    <name type="scientific">Virgibacillus necropolis</name>
    <dbReference type="NCBI Taxonomy" id="163877"/>
    <lineage>
        <taxon>Bacteria</taxon>
        <taxon>Bacillati</taxon>
        <taxon>Bacillota</taxon>
        <taxon>Bacilli</taxon>
        <taxon>Bacillales</taxon>
        <taxon>Bacillaceae</taxon>
        <taxon>Virgibacillus</taxon>
    </lineage>
</organism>
<dbReference type="Pfam" id="PF14279">
    <property type="entry name" value="HNH_5"/>
    <property type="match status" value="1"/>
</dbReference>
<dbReference type="CDD" id="cd00085">
    <property type="entry name" value="HNHc"/>
    <property type="match status" value="1"/>
</dbReference>
<dbReference type="Proteomes" id="UP000204391">
    <property type="component" value="Chromosome"/>
</dbReference>
<dbReference type="OrthoDB" id="2873040at2"/>
<dbReference type="InterPro" id="IPR029471">
    <property type="entry name" value="HNH_5"/>
</dbReference>
<feature type="domain" description="HNH nuclease" evidence="1">
    <location>
        <begin position="94"/>
        <end position="151"/>
    </location>
</feature>